<dbReference type="SUPFAM" id="SSF49899">
    <property type="entry name" value="Concanavalin A-like lectins/glucanases"/>
    <property type="match status" value="1"/>
</dbReference>
<evidence type="ECO:0000259" key="1">
    <source>
        <dbReference type="Pfam" id="PF24299"/>
    </source>
</evidence>
<name>A0A6J5P6Q5_9CAUD</name>
<dbReference type="Pfam" id="PF24299">
    <property type="entry name" value="DUF7483"/>
    <property type="match status" value="1"/>
</dbReference>
<organism evidence="2">
    <name type="scientific">uncultured Caudovirales phage</name>
    <dbReference type="NCBI Taxonomy" id="2100421"/>
    <lineage>
        <taxon>Viruses</taxon>
        <taxon>Duplodnaviria</taxon>
        <taxon>Heunggongvirae</taxon>
        <taxon>Uroviricota</taxon>
        <taxon>Caudoviricetes</taxon>
        <taxon>Peduoviridae</taxon>
        <taxon>Maltschvirus</taxon>
        <taxon>Maltschvirus maltsch</taxon>
    </lineage>
</organism>
<dbReference type="InterPro" id="IPR043136">
    <property type="entry name" value="B30.2/SPRY_sf"/>
</dbReference>
<dbReference type="GO" id="GO:0030246">
    <property type="term" value="F:carbohydrate binding"/>
    <property type="evidence" value="ECO:0007669"/>
    <property type="project" value="UniProtKB-KW"/>
</dbReference>
<dbReference type="Gene3D" id="2.60.120.200">
    <property type="match status" value="1"/>
</dbReference>
<dbReference type="InterPro" id="IPR055906">
    <property type="entry name" value="DUF7483"/>
</dbReference>
<reference evidence="2" key="1">
    <citation type="submission" date="2020-04" db="EMBL/GenBank/DDBJ databases">
        <authorList>
            <person name="Chiriac C."/>
            <person name="Salcher M."/>
            <person name="Ghai R."/>
            <person name="Kavagutti S V."/>
        </authorList>
    </citation>
    <scope>NUCLEOTIDE SEQUENCE</scope>
</reference>
<gene>
    <name evidence="2" type="ORF">UFOVP811_12</name>
</gene>
<proteinExistence type="predicted"/>
<keyword evidence="2" id="KW-0430">Lectin</keyword>
<protein>
    <submittedName>
        <fullName evidence="2">Concanavalin A-like lectin/glucanases superfamily</fullName>
    </submittedName>
</protein>
<dbReference type="InterPro" id="IPR013320">
    <property type="entry name" value="ConA-like_dom_sf"/>
</dbReference>
<evidence type="ECO:0000313" key="2">
    <source>
        <dbReference type="EMBL" id="CAB4163184.1"/>
    </source>
</evidence>
<sequence length="758" mass="79099">MLSLLGSLRRGNFVTNSLRFRSSNSAFLTRTFTTPTNINVFTWSGWVKRGTLGVTVRLFGVTSTTNFGFNSNDQLLLTLNGIAAVTTAAVYRDPSAWYHIVYAQNGATQTIYVNGSSVGTGTTANPGWNGPGVHQIAAAFGNYFDGYLTEVNFIDGQALTPSSFGQIESTTGVWSPKQYVGTYGANGFYLKFADASAATAAAIGKDSSGNGNNWTPSGISVTAGVTYDSMLDVPVNYSDSGNGRGNYAVFNGVDNANSTAGTASDGNLRITSSGVTSGLGISRYSSLSTSGVNLYAEFTFLATSGSTTYSSVGVLRQNDSNYVALQIAGSSISGRIVTSAGVQQTTLGFVAANDIISIAVTAAGSITFYKNNIQIGISQALLGSGDMFFNAYAATGDAGASQASIAANFGQRPFTYTPPAGFRALNTNNLPTPSIVNGANFMAATTYTGTAGVQSILNAVNSVSFQPDLVWIKSRSPAATSHALFDSVRGTGKYLSSDTTAAETTNANTLTAFNGNGFSLGTDTTIVNANANLYIAWQWRKSITAGLDVVSYTGTGVNRTVAHNLGITPAMVIVKRSQTGATSNWQVRHTSIAATNSIQLNLPNQAAAATTVWASTAPTSSVFTVGASADVNASGISYVAYCFAEIAGFSKFGSYTGNGSTDGPFVFCGFRPKFLMYKGTTEPAANWHMLDGTMSESNFVNEVLAADSSTKSVTTGPYVDILSNGFKLRTSSSAHNLSGNTYIFAAFAEVPSKYALAR</sequence>
<accession>A0A6J5P6Q5</accession>
<dbReference type="Pfam" id="PF13385">
    <property type="entry name" value="Laminin_G_3"/>
    <property type="match status" value="1"/>
</dbReference>
<dbReference type="EMBL" id="LR796748">
    <property type="protein sequence ID" value="CAB4163184.1"/>
    <property type="molecule type" value="Genomic_DNA"/>
</dbReference>
<dbReference type="Gene3D" id="2.60.120.920">
    <property type="match status" value="1"/>
</dbReference>
<feature type="domain" description="DUF7483" evidence="1">
    <location>
        <begin position="439"/>
        <end position="751"/>
    </location>
</feature>